<feature type="binding site" evidence="6">
    <location>
        <position position="18"/>
    </location>
    <ligand>
        <name>S-adenosyl-L-methionine</name>
        <dbReference type="ChEBI" id="CHEBI:59789"/>
    </ligand>
</feature>
<evidence type="ECO:0000256" key="1">
    <source>
        <dbReference type="ARBA" id="ARBA00022552"/>
    </source>
</evidence>
<feature type="binding site" evidence="6">
    <location>
        <position position="117"/>
    </location>
    <ligand>
        <name>S-adenosyl-L-methionine</name>
        <dbReference type="ChEBI" id="CHEBI:59789"/>
    </ligand>
</feature>
<feature type="binding site" evidence="6">
    <location>
        <position position="41"/>
    </location>
    <ligand>
        <name>S-adenosyl-L-methionine</name>
        <dbReference type="ChEBI" id="CHEBI:59789"/>
    </ligand>
</feature>
<comment type="similarity">
    <text evidence="6">Belongs to the RlmJ family.</text>
</comment>
<accession>A0A1F6TEM7</accession>
<evidence type="ECO:0000256" key="6">
    <source>
        <dbReference type="HAMAP-Rule" id="MF_00934"/>
    </source>
</evidence>
<dbReference type="AlphaFoldDB" id="A0A1F6TEM7"/>
<gene>
    <name evidence="6" type="primary">rlmJ</name>
    <name evidence="7" type="ORF">A2V92_06340</name>
</gene>
<dbReference type="EC" id="2.1.1.266" evidence="6"/>
<dbReference type="PANTHER" id="PTHR37426">
    <property type="entry name" value="RIBOSOMAL RNA LARGE SUBUNIT METHYLTRANSFERASE J"/>
    <property type="match status" value="1"/>
</dbReference>
<name>A0A1F6TEM7_9PROT</name>
<comment type="catalytic activity">
    <reaction evidence="6">
        <text>adenosine(2030) in 23S rRNA + S-adenosyl-L-methionine = N(6)-methyladenosine(2030) in 23S rRNA + S-adenosyl-L-homocysteine + H(+)</text>
        <dbReference type="Rhea" id="RHEA:43736"/>
        <dbReference type="Rhea" id="RHEA-COMP:10668"/>
        <dbReference type="Rhea" id="RHEA-COMP:10669"/>
        <dbReference type="ChEBI" id="CHEBI:15378"/>
        <dbReference type="ChEBI" id="CHEBI:57856"/>
        <dbReference type="ChEBI" id="CHEBI:59789"/>
        <dbReference type="ChEBI" id="CHEBI:74411"/>
        <dbReference type="ChEBI" id="CHEBI:74449"/>
        <dbReference type="EC" id="2.1.1.266"/>
    </reaction>
</comment>
<dbReference type="Pfam" id="PF04378">
    <property type="entry name" value="RsmJ"/>
    <property type="match status" value="1"/>
</dbReference>
<evidence type="ECO:0000313" key="7">
    <source>
        <dbReference type="EMBL" id="OGI43525.1"/>
    </source>
</evidence>
<dbReference type="PANTHER" id="PTHR37426:SF1">
    <property type="entry name" value="RIBOSOMAL RNA LARGE SUBUNIT METHYLTRANSFERASE J"/>
    <property type="match status" value="1"/>
</dbReference>
<keyword evidence="1 6" id="KW-0698">rRNA processing</keyword>
<comment type="caution">
    <text evidence="7">The sequence shown here is derived from an EMBL/GenBank/DDBJ whole genome shotgun (WGS) entry which is preliminary data.</text>
</comment>
<comment type="subunit">
    <text evidence="6">Monomer.</text>
</comment>
<sequence>MNYRHAFHAGNFADVFKHAVLAAALKALHKKDAPLCYLDTHAGVGRYDLKHEAAQKTGEYQQGIARLWNDAASPEPLSEYLAAVRAVNRGSTLRFYPGSPRIARHFLRPQDRMVLLEKHPEEAARLMHEFAGDRQVMVHAQDGYQGLRAHLPPRERRGLVLIDPPYEAADEFERVIAGLESAHERWASGIYAVWYPIKDRPAIERFHGRLRASGMQKILAAEFLLFPEDTAFRMNGCGMVLINPPWRLEESLRALLPQLHARLTQGPGGRWSVFWLVPE</sequence>
<reference evidence="7 8" key="1">
    <citation type="journal article" date="2016" name="Nat. Commun.">
        <title>Thousands of microbial genomes shed light on interconnected biogeochemical processes in an aquifer system.</title>
        <authorList>
            <person name="Anantharaman K."/>
            <person name="Brown C.T."/>
            <person name="Hug L.A."/>
            <person name="Sharon I."/>
            <person name="Castelle C.J."/>
            <person name="Probst A.J."/>
            <person name="Thomas B.C."/>
            <person name="Singh A."/>
            <person name="Wilkins M.J."/>
            <person name="Karaoz U."/>
            <person name="Brodie E.L."/>
            <person name="Williams K.H."/>
            <person name="Hubbard S.S."/>
            <person name="Banfield J.F."/>
        </authorList>
    </citation>
    <scope>NUCLEOTIDE SEQUENCE [LARGE SCALE GENOMIC DNA]</scope>
</reference>
<dbReference type="InterPro" id="IPR007473">
    <property type="entry name" value="RlmJ"/>
</dbReference>
<keyword evidence="3 6" id="KW-0808">Transferase</keyword>
<dbReference type="GO" id="GO:0036307">
    <property type="term" value="F:23S rRNA (adenine(2030)-N(6))-methyltransferase activity"/>
    <property type="evidence" value="ECO:0007669"/>
    <property type="project" value="UniProtKB-UniRule"/>
</dbReference>
<evidence type="ECO:0000256" key="5">
    <source>
        <dbReference type="ARBA" id="ARBA00022884"/>
    </source>
</evidence>
<evidence type="ECO:0000313" key="8">
    <source>
        <dbReference type="Proteomes" id="UP000179344"/>
    </source>
</evidence>
<dbReference type="InterPro" id="IPR029063">
    <property type="entry name" value="SAM-dependent_MTases_sf"/>
</dbReference>
<dbReference type="HAMAP" id="MF_00934">
    <property type="entry name" value="23SrRNA_methyltr_J"/>
    <property type="match status" value="1"/>
</dbReference>
<keyword evidence="5 6" id="KW-0694">RNA-binding</keyword>
<comment type="function">
    <text evidence="6">Specifically methylates the adenine in position 2030 of 23S rRNA.</text>
</comment>
<keyword evidence="4 6" id="KW-0949">S-adenosyl-L-methionine</keyword>
<evidence type="ECO:0000256" key="4">
    <source>
        <dbReference type="ARBA" id="ARBA00022691"/>
    </source>
</evidence>
<evidence type="ECO:0000256" key="3">
    <source>
        <dbReference type="ARBA" id="ARBA00022679"/>
    </source>
</evidence>
<dbReference type="Proteomes" id="UP000179344">
    <property type="component" value="Unassembled WGS sequence"/>
</dbReference>
<feature type="site" description="Interaction with substrate rRNA" evidence="6">
    <location>
        <position position="3"/>
    </location>
</feature>
<keyword evidence="2 6" id="KW-0489">Methyltransferase</keyword>
<dbReference type="GO" id="GO:0070475">
    <property type="term" value="P:rRNA base methylation"/>
    <property type="evidence" value="ECO:0007669"/>
    <property type="project" value="UniProtKB-UniRule"/>
</dbReference>
<dbReference type="GO" id="GO:0005829">
    <property type="term" value="C:cytosol"/>
    <property type="evidence" value="ECO:0007669"/>
    <property type="project" value="TreeGrafter"/>
</dbReference>
<feature type="binding site" evidence="6">
    <location>
        <position position="99"/>
    </location>
    <ligand>
        <name>S-adenosyl-L-methionine</name>
        <dbReference type="ChEBI" id="CHEBI:59789"/>
    </ligand>
</feature>
<dbReference type="FunFam" id="3.40.50.150:FF:000037">
    <property type="entry name" value="Ribosomal RNA large subunit methyltransferase J"/>
    <property type="match status" value="1"/>
</dbReference>
<dbReference type="EMBL" id="MFST01000112">
    <property type="protein sequence ID" value="OGI43525.1"/>
    <property type="molecule type" value="Genomic_DNA"/>
</dbReference>
<dbReference type="SUPFAM" id="SSF53335">
    <property type="entry name" value="S-adenosyl-L-methionine-dependent methyltransferases"/>
    <property type="match status" value="1"/>
</dbReference>
<feature type="binding site" evidence="6">
    <location>
        <begin position="142"/>
        <end position="143"/>
    </location>
    <ligand>
        <name>S-adenosyl-L-methionine</name>
        <dbReference type="ChEBI" id="CHEBI:59789"/>
    </ligand>
</feature>
<feature type="active site" description="Proton acceptor" evidence="6">
    <location>
        <position position="163"/>
    </location>
</feature>
<dbReference type="Gene3D" id="3.40.50.150">
    <property type="entry name" value="Vaccinia Virus protein VP39"/>
    <property type="match status" value="1"/>
</dbReference>
<evidence type="ECO:0000256" key="2">
    <source>
        <dbReference type="ARBA" id="ARBA00022603"/>
    </source>
</evidence>
<organism evidence="7 8">
    <name type="scientific">Candidatus Muproteobacteria bacterium RBG_16_65_31</name>
    <dbReference type="NCBI Taxonomy" id="1817759"/>
    <lineage>
        <taxon>Bacteria</taxon>
        <taxon>Pseudomonadati</taxon>
        <taxon>Pseudomonadota</taxon>
        <taxon>Candidatus Muproteobacteria</taxon>
    </lineage>
</organism>
<protein>
    <recommendedName>
        <fullName evidence="6">Ribosomal RNA large subunit methyltransferase J</fullName>
        <ecNumber evidence="6">2.1.1.266</ecNumber>
    </recommendedName>
    <alternativeName>
        <fullName evidence="6">23S rRNA (adenine(2030)-N6)-methyltransferase</fullName>
    </alternativeName>
    <alternativeName>
        <fullName evidence="6">23S rRNA m6A2030 methyltransferase</fullName>
    </alternativeName>
</protein>
<feature type="binding site" evidence="6">
    <location>
        <position position="163"/>
    </location>
    <ligand>
        <name>S-adenosyl-L-methionine</name>
        <dbReference type="ChEBI" id="CHEBI:59789"/>
    </ligand>
</feature>
<dbReference type="GO" id="GO:0003723">
    <property type="term" value="F:RNA binding"/>
    <property type="evidence" value="ECO:0007669"/>
    <property type="project" value="UniProtKB-UniRule"/>
</dbReference>
<proteinExistence type="inferred from homology"/>